<evidence type="ECO:0000256" key="2">
    <source>
        <dbReference type="SAM" id="MobiDB-lite"/>
    </source>
</evidence>
<protein>
    <recommendedName>
        <fullName evidence="4">Bystin</fullName>
    </recommendedName>
</protein>
<proteinExistence type="inferred from homology"/>
<dbReference type="PANTHER" id="PTHR12821">
    <property type="entry name" value="BYSTIN"/>
    <property type="match status" value="1"/>
</dbReference>
<dbReference type="GO" id="GO:0030688">
    <property type="term" value="C:preribosome, small subunit precursor"/>
    <property type="evidence" value="ECO:0007669"/>
    <property type="project" value="TreeGrafter"/>
</dbReference>
<evidence type="ECO:0000256" key="1">
    <source>
        <dbReference type="ARBA" id="ARBA00007114"/>
    </source>
</evidence>
<dbReference type="EMBL" id="OC317456">
    <property type="protein sequence ID" value="CAD7396989.1"/>
    <property type="molecule type" value="Genomic_DNA"/>
</dbReference>
<name>A0A7R9GW44_TIMCR</name>
<sequence length="511" mass="58667">MAAVVDEATLSDMLNNSVCDKLSCGDTSTLELPDDKLSLDQQIEDDKFAKPSTRVKVRQRQVEQEEFVDSTLSQRILHQAREQQRELEDDAGVSGTEKPAPSTSLGAEASDESDEEEDNMTGDFYYDKIEVNEDDERALEMFMSRNPAPRRTLADIIKEKITEKHTELQTQFSDAGSVQVQELDPRVKQLYEGVREVLAKYRTGKLPKAFKIVPNLRNWEQILYVTDPPRWSAAAMYQATRIFTSNLSEKMAQRFFNLVLLPRVRDDIAEYKRLNFHLFQALRKALFKPGAFMKDPPRWSAAAMYQATRIFTSNLSEKMAQRFFNLVLLPRVRDDIAEYKRLNFHLFQALRKALFKPGAFMKGLLLPLCESGNCTLREAIILGSVVARNSIPLLHSSAALLKIAEMDYTGANSIFLRIFFDKKYALPYRVVDAAVFHFLRFERDRRELPVLWHQALLTFVQRYKGDISSEQKEALLGLLRRQSHGLITPEIRRELQAARCRDLEGAEPMVV</sequence>
<feature type="region of interest" description="Disordered" evidence="2">
    <location>
        <begin position="52"/>
        <end position="125"/>
    </location>
</feature>
<reference evidence="3" key="1">
    <citation type="submission" date="2020-11" db="EMBL/GenBank/DDBJ databases">
        <authorList>
            <person name="Tran Van P."/>
        </authorList>
    </citation>
    <scope>NUCLEOTIDE SEQUENCE</scope>
</reference>
<dbReference type="AlphaFoldDB" id="A0A7R9GW44"/>
<dbReference type="GO" id="GO:0005737">
    <property type="term" value="C:cytoplasm"/>
    <property type="evidence" value="ECO:0007669"/>
    <property type="project" value="TreeGrafter"/>
</dbReference>
<dbReference type="Pfam" id="PF05291">
    <property type="entry name" value="Bystin"/>
    <property type="match status" value="2"/>
</dbReference>
<feature type="compositionally biased region" description="Acidic residues" evidence="2">
    <location>
        <begin position="109"/>
        <end position="120"/>
    </location>
</feature>
<comment type="similarity">
    <text evidence="1">Belongs to the bystin family.</text>
</comment>
<dbReference type="GO" id="GO:0030515">
    <property type="term" value="F:snoRNA binding"/>
    <property type="evidence" value="ECO:0007669"/>
    <property type="project" value="TreeGrafter"/>
</dbReference>
<accession>A0A7R9GW44</accession>
<gene>
    <name evidence="3" type="ORF">TCEB3V08_LOCUS3871</name>
</gene>
<dbReference type="InterPro" id="IPR007955">
    <property type="entry name" value="Bystin"/>
</dbReference>
<dbReference type="GO" id="GO:0005730">
    <property type="term" value="C:nucleolus"/>
    <property type="evidence" value="ECO:0007669"/>
    <property type="project" value="TreeGrafter"/>
</dbReference>
<dbReference type="GO" id="GO:0006364">
    <property type="term" value="P:rRNA processing"/>
    <property type="evidence" value="ECO:0007669"/>
    <property type="project" value="TreeGrafter"/>
</dbReference>
<organism evidence="3">
    <name type="scientific">Timema cristinae</name>
    <name type="common">Walking stick</name>
    <dbReference type="NCBI Taxonomy" id="61476"/>
    <lineage>
        <taxon>Eukaryota</taxon>
        <taxon>Metazoa</taxon>
        <taxon>Ecdysozoa</taxon>
        <taxon>Arthropoda</taxon>
        <taxon>Hexapoda</taxon>
        <taxon>Insecta</taxon>
        <taxon>Pterygota</taxon>
        <taxon>Neoptera</taxon>
        <taxon>Polyneoptera</taxon>
        <taxon>Phasmatodea</taxon>
        <taxon>Timematodea</taxon>
        <taxon>Timematoidea</taxon>
        <taxon>Timematidae</taxon>
        <taxon>Timema</taxon>
    </lineage>
</organism>
<evidence type="ECO:0000313" key="3">
    <source>
        <dbReference type="EMBL" id="CAD7396989.1"/>
    </source>
</evidence>
<evidence type="ECO:0008006" key="4">
    <source>
        <dbReference type="Google" id="ProtNLM"/>
    </source>
</evidence>
<dbReference type="PANTHER" id="PTHR12821:SF0">
    <property type="entry name" value="BYSTIN"/>
    <property type="match status" value="1"/>
</dbReference>